<accession>A0A6N6W637</accession>
<feature type="region of interest" description="Disordered" evidence="1">
    <location>
        <begin position="1"/>
        <end position="100"/>
    </location>
</feature>
<dbReference type="RefSeq" id="WP_154565966.1">
    <property type="nucleotide sequence ID" value="NZ_JAMXWF010000023.1"/>
</dbReference>
<feature type="compositionally biased region" description="Basic and acidic residues" evidence="1">
    <location>
        <begin position="37"/>
        <end position="51"/>
    </location>
</feature>
<comment type="caution">
    <text evidence="2">The sequence shown here is derived from an EMBL/GenBank/DDBJ whole genome shotgun (WGS) entry which is preliminary data.</text>
</comment>
<dbReference type="Proteomes" id="UP001242288">
    <property type="component" value="Unassembled WGS sequence"/>
</dbReference>
<evidence type="ECO:0000313" key="6">
    <source>
        <dbReference type="Proteomes" id="UP001209412"/>
    </source>
</evidence>
<name>A0A6N6W637_9BURK</name>
<dbReference type="Proteomes" id="UP000463700">
    <property type="component" value="Unassembled WGS sequence"/>
</dbReference>
<evidence type="ECO:0000313" key="2">
    <source>
        <dbReference type="EMBL" id="KAE8755459.1"/>
    </source>
</evidence>
<dbReference type="AlphaFoldDB" id="A0A6N6W637"/>
<protein>
    <submittedName>
        <fullName evidence="2">Uncharacterized protein</fullName>
    </submittedName>
</protein>
<sequence length="100" mass="11017">MKLATQTPADTAPVDPASRRTATRADEDQENVAPLPHETDQSAESQHEEGTRAVGRQAHQDLSRGLTDTDRRGGDAYQKRTQNDANANTQSPKHKATRKR</sequence>
<evidence type="ECO:0000313" key="5">
    <source>
        <dbReference type="Proteomes" id="UP000463700"/>
    </source>
</evidence>
<dbReference type="Proteomes" id="UP001209412">
    <property type="component" value="Unassembled WGS sequence"/>
</dbReference>
<evidence type="ECO:0000313" key="4">
    <source>
        <dbReference type="EMBL" id="MDQ6410590.1"/>
    </source>
</evidence>
<evidence type="ECO:0000313" key="3">
    <source>
        <dbReference type="EMBL" id="MCX4148772.1"/>
    </source>
</evidence>
<dbReference type="EMBL" id="VOSW01000088">
    <property type="protein sequence ID" value="KAE8755459.1"/>
    <property type="molecule type" value="Genomic_DNA"/>
</dbReference>
<feature type="compositionally biased region" description="Basic and acidic residues" evidence="1">
    <location>
        <begin position="58"/>
        <end position="82"/>
    </location>
</feature>
<proteinExistence type="predicted"/>
<reference evidence="4" key="2">
    <citation type="submission" date="2022-06" db="EMBL/GenBank/DDBJ databases">
        <title>PHB producers.</title>
        <authorList>
            <person name="Besaury L."/>
        </authorList>
    </citation>
    <scope>NUCLEOTIDE SEQUENCE</scope>
    <source>
        <strain evidence="3 6">SEWS6</strain>
    </source>
</reference>
<gene>
    <name evidence="2" type="ORF">FSO04_34190</name>
    <name evidence="4" type="ORF">NIE36_25760</name>
    <name evidence="3" type="ORF">OSB80_25840</name>
</gene>
<dbReference type="EMBL" id="JAMXWF010000023">
    <property type="protein sequence ID" value="MDQ6410590.1"/>
    <property type="molecule type" value="Genomic_DNA"/>
</dbReference>
<keyword evidence="6" id="KW-1185">Reference proteome</keyword>
<reference evidence="2 5" key="1">
    <citation type="journal article" date="2020" name="Int. J. Syst. Evol. Microbiol.">
        <title>Paraburkholderia madseniana sp. nov., a phenolic acid-degrading bacterium isolated from acidic forest soil.</title>
        <authorList>
            <person name="Wilhelm R.C."/>
            <person name="Murphy S.J.L."/>
            <person name="Feriancek N.M."/>
            <person name="Karasz D.C."/>
            <person name="DeRito C.M."/>
            <person name="Newman J.D."/>
            <person name="Buckley D.H."/>
        </authorList>
    </citation>
    <scope>NUCLEOTIDE SEQUENCE [LARGE SCALE GENOMIC DNA]</scope>
    <source>
        <strain evidence="2 5">RP11</strain>
    </source>
</reference>
<evidence type="ECO:0000256" key="1">
    <source>
        <dbReference type="SAM" id="MobiDB-lite"/>
    </source>
</evidence>
<organism evidence="2 5">
    <name type="scientific">Paraburkholderia madseniana</name>
    <dbReference type="NCBI Taxonomy" id="2599607"/>
    <lineage>
        <taxon>Bacteria</taxon>
        <taxon>Pseudomonadati</taxon>
        <taxon>Pseudomonadota</taxon>
        <taxon>Betaproteobacteria</taxon>
        <taxon>Burkholderiales</taxon>
        <taxon>Burkholderiaceae</taxon>
        <taxon>Paraburkholderia</taxon>
    </lineage>
</organism>
<dbReference type="EMBL" id="JAPKHW010000023">
    <property type="protein sequence ID" value="MCX4148772.1"/>
    <property type="molecule type" value="Genomic_DNA"/>
</dbReference>
<dbReference type="OrthoDB" id="8852824at2"/>